<protein>
    <submittedName>
        <fullName evidence="2">Uncharacterized protein</fullName>
    </submittedName>
</protein>
<dbReference type="AlphaFoldDB" id="A0A517LCP7"/>
<gene>
    <name evidence="2" type="ORF">FKW77_007714</name>
</gene>
<sequence length="151" mass="16484">MSSSAGNGDDQAQHGRGKKFSLGKAFLKRMAYRLRGGNATSEMNATQVTCGPKDPSNHLVLDVSKIRQLPSEPEAKPTLAVEIQSDVLQLPSQPDPNMGPIPIASVRGVDRHERTRRLLAKYGLSVEAQDWMPVNAKSPTTVLRVEKQIRG</sequence>
<reference evidence="2 3" key="1">
    <citation type="submission" date="2019-07" db="EMBL/GenBank/DDBJ databases">
        <title>Finished genome of Venturia effusa.</title>
        <authorList>
            <person name="Young C.A."/>
            <person name="Cox M.P."/>
            <person name="Ganley A.R.D."/>
            <person name="David W.J."/>
        </authorList>
    </citation>
    <scope>NUCLEOTIDE SEQUENCE [LARGE SCALE GENOMIC DNA]</scope>
    <source>
        <strain evidence="3">albino</strain>
    </source>
</reference>
<evidence type="ECO:0000256" key="1">
    <source>
        <dbReference type="SAM" id="MobiDB-lite"/>
    </source>
</evidence>
<name>A0A517LCP7_9PEZI</name>
<proteinExistence type="predicted"/>
<evidence type="ECO:0000313" key="2">
    <source>
        <dbReference type="EMBL" id="QDS73394.1"/>
    </source>
</evidence>
<dbReference type="EMBL" id="CP042193">
    <property type="protein sequence ID" value="QDS73394.1"/>
    <property type="molecule type" value="Genomic_DNA"/>
</dbReference>
<evidence type="ECO:0000313" key="3">
    <source>
        <dbReference type="Proteomes" id="UP000316270"/>
    </source>
</evidence>
<dbReference type="Proteomes" id="UP000316270">
    <property type="component" value="Chromosome 9"/>
</dbReference>
<keyword evidence="3" id="KW-1185">Reference proteome</keyword>
<accession>A0A517LCP7</accession>
<dbReference type="OrthoDB" id="5370011at2759"/>
<feature type="region of interest" description="Disordered" evidence="1">
    <location>
        <begin position="1"/>
        <end position="20"/>
    </location>
</feature>
<organism evidence="2 3">
    <name type="scientific">Venturia effusa</name>
    <dbReference type="NCBI Taxonomy" id="50376"/>
    <lineage>
        <taxon>Eukaryota</taxon>
        <taxon>Fungi</taxon>
        <taxon>Dikarya</taxon>
        <taxon>Ascomycota</taxon>
        <taxon>Pezizomycotina</taxon>
        <taxon>Dothideomycetes</taxon>
        <taxon>Pleosporomycetidae</taxon>
        <taxon>Venturiales</taxon>
        <taxon>Venturiaceae</taxon>
        <taxon>Venturia</taxon>
    </lineage>
</organism>